<keyword evidence="1" id="KW-0812">Transmembrane</keyword>
<feature type="transmembrane region" description="Helical" evidence="1">
    <location>
        <begin position="527"/>
        <end position="547"/>
    </location>
</feature>
<protein>
    <submittedName>
        <fullName evidence="2">Uncharacterized protein</fullName>
    </submittedName>
</protein>
<feature type="transmembrane region" description="Helical" evidence="1">
    <location>
        <begin position="43"/>
        <end position="65"/>
    </location>
</feature>
<gene>
    <name evidence="2" type="ORF">Dfulv_08865</name>
</gene>
<feature type="transmembrane region" description="Helical" evidence="1">
    <location>
        <begin position="469"/>
        <end position="488"/>
    </location>
</feature>
<organism evidence="2 3">
    <name type="scientific">Dactylosporangium fulvum</name>
    <dbReference type="NCBI Taxonomy" id="53359"/>
    <lineage>
        <taxon>Bacteria</taxon>
        <taxon>Bacillati</taxon>
        <taxon>Actinomycetota</taxon>
        <taxon>Actinomycetes</taxon>
        <taxon>Micromonosporales</taxon>
        <taxon>Micromonosporaceae</taxon>
        <taxon>Dactylosporangium</taxon>
    </lineage>
</organism>
<evidence type="ECO:0000313" key="2">
    <source>
        <dbReference type="EMBL" id="UWP84332.1"/>
    </source>
</evidence>
<feature type="transmembrane region" description="Helical" evidence="1">
    <location>
        <begin position="201"/>
        <end position="218"/>
    </location>
</feature>
<feature type="transmembrane region" description="Helical" evidence="1">
    <location>
        <begin position="137"/>
        <end position="158"/>
    </location>
</feature>
<feature type="transmembrane region" description="Helical" evidence="1">
    <location>
        <begin position="426"/>
        <end position="448"/>
    </location>
</feature>
<evidence type="ECO:0000313" key="3">
    <source>
        <dbReference type="Proteomes" id="UP001059617"/>
    </source>
</evidence>
<keyword evidence="1" id="KW-0472">Membrane</keyword>
<feature type="transmembrane region" description="Helical" evidence="1">
    <location>
        <begin position="567"/>
        <end position="585"/>
    </location>
</feature>
<feature type="transmembrane region" description="Helical" evidence="1">
    <location>
        <begin position="305"/>
        <end position="323"/>
    </location>
</feature>
<dbReference type="EMBL" id="CP073720">
    <property type="protein sequence ID" value="UWP84332.1"/>
    <property type="molecule type" value="Genomic_DNA"/>
</dbReference>
<feature type="transmembrane region" description="Helical" evidence="1">
    <location>
        <begin position="372"/>
        <end position="396"/>
    </location>
</feature>
<feature type="transmembrane region" description="Helical" evidence="1">
    <location>
        <begin position="99"/>
        <end position="117"/>
    </location>
</feature>
<feature type="transmembrane region" description="Helical" evidence="1">
    <location>
        <begin position="494"/>
        <end position="515"/>
    </location>
</feature>
<keyword evidence="3" id="KW-1185">Reference proteome</keyword>
<reference evidence="2" key="1">
    <citation type="submission" date="2021-04" db="EMBL/GenBank/DDBJ databases">
        <authorList>
            <person name="Hartkoorn R.C."/>
            <person name="Beaudoing E."/>
            <person name="Hot D."/>
        </authorList>
    </citation>
    <scope>NUCLEOTIDE SEQUENCE</scope>
    <source>
        <strain evidence="2">NRRL B-16292</strain>
    </source>
</reference>
<evidence type="ECO:0000256" key="1">
    <source>
        <dbReference type="SAM" id="Phobius"/>
    </source>
</evidence>
<feature type="transmembrane region" description="Helical" evidence="1">
    <location>
        <begin position="225"/>
        <end position="247"/>
    </location>
</feature>
<dbReference type="RefSeq" id="WP_259862160.1">
    <property type="nucleotide sequence ID" value="NZ_CP073720.1"/>
</dbReference>
<keyword evidence="1" id="KW-1133">Transmembrane helix</keyword>
<proteinExistence type="predicted"/>
<sequence>MPTPKAITAAPANRRLLAWAPPAAVAVIITAGLAYYGVLLPTIAIFAVYLALGVILPGTLIWRGIRGRSGWFVEDVAAGLAVGYSCEVLVYIVCRWLGLPLLTVAWAVATVAAFAAVPRLRRHWRGSDRPEDRTPFWWSLILSAAAVILFYWSCVRFFRTHDLVEPGSRAPDADSPFHLALLGEAKHHMPLMSPWLPDQPVLYHWFVYAEMAATSWITGIEPHTLLIRLSPLPMIIGFLVLVGVLGRRLTGKYWAGAAAAVITFFALTPAPYRWRLNGWFSTFATNAYEDGSSLRAQLWTSPTQTFGAVLFAALALVLVEALAESTRLRWALVVLLTAAVTGAKATFLPMLLAGLLLVVVTRVLTRRRVHRGALFAAGLTFVALLFAQFVLFGGAAQGMAIDPLHFAQISGAPFSTGFAQPDPSPALWRLVFVTLITLLCWAFIWPGLLGLARLVKGRRPDLRIAADPVILMLGIGLSGVGALMIFGHDGGAEGWFMVSGRPYLSLAAAVGLALVMPPGLPRRRTLIAVYGAVATGALIMIGVRGLGSQRTPRITVTGGYVATAWQLVWPYLLITALVGVVVFVIHRSRRLPAKQTLVAAVLTGVCLVGTAVHLYLTSREASTTGFRGVTLSDRYITPGSEKAGRWLRDHSDPDDMVATNAHCLIGKDRPEGCDNRHFSLSAYTERRFLVESWGFTNRTHEMAAETKLNAVYVPFWDEQKLADNDAAFHDPSAATIGKLHDVYKVRWLMVDETYETPNPGLADVAKFRFRAGGIAVYEIER</sequence>
<feature type="transmembrane region" description="Helical" evidence="1">
    <location>
        <begin position="253"/>
        <end position="272"/>
    </location>
</feature>
<feature type="transmembrane region" description="Helical" evidence="1">
    <location>
        <begin position="597"/>
        <end position="616"/>
    </location>
</feature>
<feature type="transmembrane region" description="Helical" evidence="1">
    <location>
        <begin position="329"/>
        <end position="360"/>
    </location>
</feature>
<dbReference type="Proteomes" id="UP001059617">
    <property type="component" value="Chromosome"/>
</dbReference>
<feature type="transmembrane region" description="Helical" evidence="1">
    <location>
        <begin position="16"/>
        <end position="37"/>
    </location>
</feature>
<reference evidence="2" key="2">
    <citation type="submission" date="2022-09" db="EMBL/GenBank/DDBJ databases">
        <title>Biosynthetic gene clusters of Dactylosporangioum fulvum.</title>
        <authorList>
            <person name="Caradec T."/>
        </authorList>
    </citation>
    <scope>NUCLEOTIDE SEQUENCE</scope>
    <source>
        <strain evidence="2">NRRL B-16292</strain>
    </source>
</reference>
<name>A0ABY5W308_9ACTN</name>
<feature type="transmembrane region" description="Helical" evidence="1">
    <location>
        <begin position="72"/>
        <end position="93"/>
    </location>
</feature>
<accession>A0ABY5W308</accession>